<evidence type="ECO:0000256" key="1">
    <source>
        <dbReference type="ARBA" id="ARBA00010062"/>
    </source>
</evidence>
<feature type="domain" description="Leucine-binding protein" evidence="4">
    <location>
        <begin position="35"/>
        <end position="370"/>
    </location>
</feature>
<evidence type="ECO:0000256" key="3">
    <source>
        <dbReference type="SAM" id="SignalP"/>
    </source>
</evidence>
<dbReference type="CDD" id="cd06327">
    <property type="entry name" value="PBP1_SBP-like"/>
    <property type="match status" value="1"/>
</dbReference>
<feature type="chain" id="PRO_5028824667" description="Leucine-binding protein domain-containing protein" evidence="3">
    <location>
        <begin position="24"/>
        <end position="406"/>
    </location>
</feature>
<evidence type="ECO:0000256" key="2">
    <source>
        <dbReference type="ARBA" id="ARBA00022729"/>
    </source>
</evidence>
<comment type="similarity">
    <text evidence="1">Belongs to the leucine-binding protein family.</text>
</comment>
<reference evidence="5 6" key="1">
    <citation type="submission" date="2020-04" db="EMBL/GenBank/DDBJ databases">
        <authorList>
            <person name="De Canck E."/>
        </authorList>
    </citation>
    <scope>NUCLEOTIDE SEQUENCE [LARGE SCALE GENOMIC DNA]</scope>
    <source>
        <strain evidence="5 6">LMG 3441</strain>
    </source>
</reference>
<organism evidence="5 6">
    <name type="scientific">Achromobacter kerstersii</name>
    <dbReference type="NCBI Taxonomy" id="1353890"/>
    <lineage>
        <taxon>Bacteria</taxon>
        <taxon>Pseudomonadati</taxon>
        <taxon>Pseudomonadota</taxon>
        <taxon>Betaproteobacteria</taxon>
        <taxon>Burkholderiales</taxon>
        <taxon>Alcaligenaceae</taxon>
        <taxon>Achromobacter</taxon>
    </lineage>
</organism>
<feature type="signal peptide" evidence="3">
    <location>
        <begin position="1"/>
        <end position="23"/>
    </location>
</feature>
<dbReference type="InterPro" id="IPR028082">
    <property type="entry name" value="Peripla_BP_I"/>
</dbReference>
<dbReference type="EMBL" id="CADIJQ010000013">
    <property type="protein sequence ID" value="CAB3740187.1"/>
    <property type="molecule type" value="Genomic_DNA"/>
</dbReference>
<evidence type="ECO:0000259" key="4">
    <source>
        <dbReference type="Pfam" id="PF13458"/>
    </source>
</evidence>
<dbReference type="Proteomes" id="UP000494269">
    <property type="component" value="Unassembled WGS sequence"/>
</dbReference>
<dbReference type="InterPro" id="IPR051010">
    <property type="entry name" value="BCAA_transport"/>
</dbReference>
<gene>
    <name evidence="5" type="ORF">LMG3441_05547</name>
</gene>
<dbReference type="RefSeq" id="WP_054427332.1">
    <property type="nucleotide sequence ID" value="NZ_CADIJQ010000013.1"/>
</dbReference>
<sequence>MKLNRIAAALFVLGFTGAVPAGAAHAQAKISDDVVKVGVLTDLSGVYSDLAGNGSVIAARLAAEEMGNKVLGKPVEVIAADHQNKPDVAANLAREWFDQGKVDMITDFPTASTALAVMEIAKQKNRVTMPSAGLSTAILGEKCSPLNAQWTTNTYALAAGTARALVKEGKKTWYFITADYTFGHSLEKDATEVIQENGGTVVGVSRHPFPGNDFSSFLLKAQASKADVIALANAGNDTVNAVKQANEFGINKKQIVAPLLTYISDVHSMGLPKAQGMYLTEAFYWDYDDASRAWAKKFFEKAKKMPTASQAGVYSATLSYLKAIEAAGTDDAPAVMAKLREMTINDAVIRNGKLRADGALVHDMLLLQVKTPAESKAPWDYYNVKSVLKGDEVFPKPQAACPLNKS</sequence>
<dbReference type="InterPro" id="IPR028081">
    <property type="entry name" value="Leu-bd"/>
</dbReference>
<dbReference type="Pfam" id="PF13458">
    <property type="entry name" value="Peripla_BP_6"/>
    <property type="match status" value="1"/>
</dbReference>
<protein>
    <recommendedName>
        <fullName evidence="4">Leucine-binding protein domain-containing protein</fullName>
    </recommendedName>
</protein>
<dbReference type="PANTHER" id="PTHR30483">
    <property type="entry name" value="LEUCINE-SPECIFIC-BINDING PROTEIN"/>
    <property type="match status" value="1"/>
</dbReference>
<keyword evidence="2 3" id="KW-0732">Signal</keyword>
<name>A0A6S7ANY8_9BURK</name>
<dbReference type="PANTHER" id="PTHR30483:SF6">
    <property type="entry name" value="PERIPLASMIC BINDING PROTEIN OF ABC TRANSPORTER FOR NATURAL AMINO ACIDS"/>
    <property type="match status" value="1"/>
</dbReference>
<evidence type="ECO:0000313" key="5">
    <source>
        <dbReference type="EMBL" id="CAB3740187.1"/>
    </source>
</evidence>
<dbReference type="SUPFAM" id="SSF53822">
    <property type="entry name" value="Periplasmic binding protein-like I"/>
    <property type="match status" value="1"/>
</dbReference>
<evidence type="ECO:0000313" key="6">
    <source>
        <dbReference type="Proteomes" id="UP000494269"/>
    </source>
</evidence>
<dbReference type="AlphaFoldDB" id="A0A6S7ANY8"/>
<dbReference type="Gene3D" id="3.40.50.2300">
    <property type="match status" value="2"/>
</dbReference>
<proteinExistence type="inferred from homology"/>
<accession>A0A6S7ANY8</accession>
<keyword evidence="6" id="KW-1185">Reference proteome</keyword>